<reference evidence="3" key="1">
    <citation type="submission" date="2017-04" db="EMBL/GenBank/DDBJ databases">
        <authorList>
            <person name="Varghese N."/>
            <person name="Submissions S."/>
        </authorList>
    </citation>
    <scope>NUCLEOTIDE SEQUENCE [LARGE SCALE GENOMIC DNA]</scope>
    <source>
        <strain evidence="3">DSM 23072</strain>
    </source>
</reference>
<evidence type="ECO:0000256" key="1">
    <source>
        <dbReference type="SAM" id="SignalP"/>
    </source>
</evidence>
<proteinExistence type="predicted"/>
<keyword evidence="1" id="KW-0732">Signal</keyword>
<protein>
    <recommendedName>
        <fullName evidence="4">DUF4810 domain-containing protein</fullName>
    </recommendedName>
</protein>
<keyword evidence="3" id="KW-1185">Reference proteome</keyword>
<sequence length="123" mass="13574">MMKNVLKPAVKAGVCCCALFLAGCAANTDLYAWKGNSYAQSLYDYMNSGSDETEQIATLDSILAEANQKGKKVPPGLYAQLGLLHSKQGDWSKSQEYFNLEKQAFPESAQYIHFLQNQKRGGK</sequence>
<dbReference type="PIRSF" id="PIRSF020555">
    <property type="entry name" value="UCP020555"/>
    <property type="match status" value="1"/>
</dbReference>
<evidence type="ECO:0008006" key="4">
    <source>
        <dbReference type="Google" id="ProtNLM"/>
    </source>
</evidence>
<dbReference type="Pfam" id="PF16068">
    <property type="entry name" value="DUF4810"/>
    <property type="match status" value="1"/>
</dbReference>
<feature type="chain" id="PRO_5012167351" description="DUF4810 domain-containing protein" evidence="1">
    <location>
        <begin position="26"/>
        <end position="123"/>
    </location>
</feature>
<dbReference type="RefSeq" id="WP_115306339.1">
    <property type="nucleotide sequence ID" value="NZ_FWWV01000013.1"/>
</dbReference>
<dbReference type="Proteomes" id="UP000192408">
    <property type="component" value="Unassembled WGS sequence"/>
</dbReference>
<accession>A0A1W1UQX7</accession>
<dbReference type="STRING" id="1122938.SAMN05660772_00603"/>
<evidence type="ECO:0000313" key="2">
    <source>
        <dbReference type="EMBL" id="SMB83497.1"/>
    </source>
</evidence>
<dbReference type="InterPro" id="IPR014508">
    <property type="entry name" value="UCP020555_TPR-like"/>
</dbReference>
<feature type="signal peptide" evidence="1">
    <location>
        <begin position="1"/>
        <end position="25"/>
    </location>
</feature>
<name>A0A1W1UQX7_9PAST</name>
<dbReference type="AlphaFoldDB" id="A0A1W1UQX7"/>
<organism evidence="2 3">
    <name type="scientific">Pasteurella testudinis DSM 23072</name>
    <dbReference type="NCBI Taxonomy" id="1122938"/>
    <lineage>
        <taxon>Bacteria</taxon>
        <taxon>Pseudomonadati</taxon>
        <taxon>Pseudomonadota</taxon>
        <taxon>Gammaproteobacteria</taxon>
        <taxon>Pasteurellales</taxon>
        <taxon>Pasteurellaceae</taxon>
        <taxon>Pasteurella</taxon>
    </lineage>
</organism>
<dbReference type="EMBL" id="FWWV01000013">
    <property type="protein sequence ID" value="SMB83497.1"/>
    <property type="molecule type" value="Genomic_DNA"/>
</dbReference>
<dbReference type="PROSITE" id="PS51257">
    <property type="entry name" value="PROKAR_LIPOPROTEIN"/>
    <property type="match status" value="1"/>
</dbReference>
<evidence type="ECO:0000313" key="3">
    <source>
        <dbReference type="Proteomes" id="UP000192408"/>
    </source>
</evidence>
<gene>
    <name evidence="2" type="ORF">SAMN05660772_00603</name>
</gene>